<dbReference type="InterPro" id="IPR000679">
    <property type="entry name" value="Znf_GATA"/>
</dbReference>
<feature type="region of interest" description="Disordered" evidence="5">
    <location>
        <begin position="1"/>
        <end position="36"/>
    </location>
</feature>
<dbReference type="PANTHER" id="PTHR45658">
    <property type="entry name" value="GATA TRANSCRIPTION FACTOR"/>
    <property type="match status" value="1"/>
</dbReference>
<dbReference type="CDD" id="cd00202">
    <property type="entry name" value="ZnF_GATA"/>
    <property type="match status" value="1"/>
</dbReference>
<dbReference type="Pfam" id="PF00320">
    <property type="entry name" value="GATA"/>
    <property type="match status" value="1"/>
</dbReference>
<evidence type="ECO:0000259" key="6">
    <source>
        <dbReference type="PROSITE" id="PS50114"/>
    </source>
</evidence>
<evidence type="ECO:0000256" key="4">
    <source>
        <dbReference type="PROSITE-ProRule" id="PRU00094"/>
    </source>
</evidence>
<evidence type="ECO:0000256" key="2">
    <source>
        <dbReference type="ARBA" id="ARBA00022771"/>
    </source>
</evidence>
<protein>
    <recommendedName>
        <fullName evidence="6">GATA-type domain-containing protein</fullName>
    </recommendedName>
</protein>
<dbReference type="GO" id="GO:0030154">
    <property type="term" value="P:cell differentiation"/>
    <property type="evidence" value="ECO:0007669"/>
    <property type="project" value="TreeGrafter"/>
</dbReference>
<evidence type="ECO:0000256" key="5">
    <source>
        <dbReference type="SAM" id="MobiDB-lite"/>
    </source>
</evidence>
<keyword evidence="2 4" id="KW-0863">Zinc-finger</keyword>
<evidence type="ECO:0000313" key="7">
    <source>
        <dbReference type="EMBL" id="OZJ02412.1"/>
    </source>
</evidence>
<dbReference type="InterPro" id="IPR051140">
    <property type="entry name" value="GATA_TF"/>
</dbReference>
<dbReference type="GO" id="GO:0008270">
    <property type="term" value="F:zinc ion binding"/>
    <property type="evidence" value="ECO:0007669"/>
    <property type="project" value="UniProtKB-KW"/>
</dbReference>
<name>A0A261XVN2_9FUNG</name>
<dbReference type="PANTHER" id="PTHR45658:SF102">
    <property type="entry name" value="GATA TRANSCRIPTION FACTOR 29"/>
    <property type="match status" value="1"/>
</dbReference>
<sequence length="276" mass="30858">MSALPKPELMYNNDENMRDHQFSNDNSDSTSPGPRELVKEWYPFTYDLGTDVQDRYRHAETDYSGPASNESYGAAAFQPSDHVQPSMARRYSTESYLSHELASDGMSHDSTNLPLRNYNHTYQEHVPASSHNGSMWNNGARAIYDGRFDCVADRYGYMPLTQPYAAYQSHVSAPYLVPGARGRSMSYLPSLAMQLPDPAYRSDLSGPPDYSFHLGSSEQLKRASSSSSSSTTRRHNSTSSSEQAPKKICSNCRTDQTPSWRRDSEGKELLCNACGL</sequence>
<keyword evidence="1" id="KW-0479">Metal-binding</keyword>
<keyword evidence="3" id="KW-0862">Zinc</keyword>
<evidence type="ECO:0000256" key="1">
    <source>
        <dbReference type="ARBA" id="ARBA00022723"/>
    </source>
</evidence>
<feature type="region of interest" description="Disordered" evidence="5">
    <location>
        <begin position="199"/>
        <end position="265"/>
    </location>
</feature>
<proteinExistence type="predicted"/>
<feature type="compositionally biased region" description="Polar residues" evidence="5">
    <location>
        <begin position="23"/>
        <end position="32"/>
    </location>
</feature>
<dbReference type="SUPFAM" id="SSF57716">
    <property type="entry name" value="Glucocorticoid receptor-like (DNA-binding domain)"/>
    <property type="match status" value="1"/>
</dbReference>
<dbReference type="GO" id="GO:0006355">
    <property type="term" value="P:regulation of DNA-templated transcription"/>
    <property type="evidence" value="ECO:0007669"/>
    <property type="project" value="InterPro"/>
</dbReference>
<dbReference type="AlphaFoldDB" id="A0A261XVN2"/>
<dbReference type="PROSITE" id="PS00344">
    <property type="entry name" value="GATA_ZN_FINGER_1"/>
    <property type="match status" value="1"/>
</dbReference>
<evidence type="ECO:0000256" key="3">
    <source>
        <dbReference type="ARBA" id="ARBA00022833"/>
    </source>
</evidence>
<dbReference type="Proteomes" id="UP000242875">
    <property type="component" value="Unassembled WGS sequence"/>
</dbReference>
<dbReference type="SMART" id="SM00401">
    <property type="entry name" value="ZnF_GATA"/>
    <property type="match status" value="1"/>
</dbReference>
<keyword evidence="8" id="KW-1185">Reference proteome</keyword>
<dbReference type="Gene3D" id="3.30.50.10">
    <property type="entry name" value="Erythroid Transcription Factor GATA-1, subunit A"/>
    <property type="match status" value="1"/>
</dbReference>
<organism evidence="7 8">
    <name type="scientific">Bifiguratus adelaidae</name>
    <dbReference type="NCBI Taxonomy" id="1938954"/>
    <lineage>
        <taxon>Eukaryota</taxon>
        <taxon>Fungi</taxon>
        <taxon>Fungi incertae sedis</taxon>
        <taxon>Mucoromycota</taxon>
        <taxon>Mucoromycotina</taxon>
        <taxon>Endogonomycetes</taxon>
        <taxon>Endogonales</taxon>
        <taxon>Endogonales incertae sedis</taxon>
        <taxon>Bifiguratus</taxon>
    </lineage>
</organism>
<feature type="compositionally biased region" description="Low complexity" evidence="5">
    <location>
        <begin position="216"/>
        <end position="241"/>
    </location>
</feature>
<dbReference type="GO" id="GO:0043565">
    <property type="term" value="F:sequence-specific DNA binding"/>
    <property type="evidence" value="ECO:0007669"/>
    <property type="project" value="InterPro"/>
</dbReference>
<gene>
    <name evidence="7" type="ORF">BZG36_04767</name>
</gene>
<dbReference type="EMBL" id="MVBO01000154">
    <property type="protein sequence ID" value="OZJ02412.1"/>
    <property type="molecule type" value="Genomic_DNA"/>
</dbReference>
<feature type="domain" description="GATA-type" evidence="6">
    <location>
        <begin position="243"/>
        <end position="276"/>
    </location>
</feature>
<evidence type="ECO:0000313" key="8">
    <source>
        <dbReference type="Proteomes" id="UP000242875"/>
    </source>
</evidence>
<dbReference type="GO" id="GO:0005634">
    <property type="term" value="C:nucleus"/>
    <property type="evidence" value="ECO:0007669"/>
    <property type="project" value="TreeGrafter"/>
</dbReference>
<accession>A0A261XVN2</accession>
<dbReference type="PROSITE" id="PS50114">
    <property type="entry name" value="GATA_ZN_FINGER_2"/>
    <property type="match status" value="1"/>
</dbReference>
<dbReference type="InterPro" id="IPR013088">
    <property type="entry name" value="Znf_NHR/GATA"/>
</dbReference>
<dbReference type="OrthoDB" id="515401at2759"/>
<reference evidence="7 8" key="1">
    <citation type="journal article" date="2017" name="Mycologia">
        <title>Bifiguratus adelaidae, gen. et sp. nov., a new member of Mucoromycotina in endophytic and soil-dwelling habitats.</title>
        <authorList>
            <person name="Torres-Cruz T.J."/>
            <person name="Billingsley Tobias T.L."/>
            <person name="Almatruk M."/>
            <person name="Hesse C."/>
            <person name="Kuske C.R."/>
            <person name="Desiro A."/>
            <person name="Benucci G.M."/>
            <person name="Bonito G."/>
            <person name="Stajich J.E."/>
            <person name="Dunlap C."/>
            <person name="Arnold A.E."/>
            <person name="Porras-Alfaro A."/>
        </authorList>
    </citation>
    <scope>NUCLEOTIDE SEQUENCE [LARGE SCALE GENOMIC DNA]</scope>
    <source>
        <strain evidence="7 8">AZ0501</strain>
    </source>
</reference>
<comment type="caution">
    <text evidence="7">The sequence shown here is derived from an EMBL/GenBank/DDBJ whole genome shotgun (WGS) entry which is preliminary data.</text>
</comment>